<dbReference type="KEGG" id="fpp:FPB0191_00370"/>
<proteinExistence type="inferred from homology"/>
<keyword evidence="9" id="KW-0812">Transmembrane</keyword>
<comment type="similarity">
    <text evidence="8">In the C-terminal section; belongs to the transglycosylase Slt family.</text>
</comment>
<dbReference type="GO" id="GO:0008933">
    <property type="term" value="F:peptidoglycan lytic transglycosylase activity"/>
    <property type="evidence" value="ECO:0007669"/>
    <property type="project" value="UniProtKB-UniRule"/>
</dbReference>
<sequence>MIRRVVLWCISLITITLTILAIVFALFFKEEFIPKDPPRQNTILQKVTENKELRVGMLRNLTTLYIDYRNPNVVGGFDYALLQKFSDKLGLKLKIIFANTLPELVEKSHEGKIDLIAAQIKGYTAECDNFIASEPFHPIIQQLVYLKGTVKPYSFDHIKGNLTIPKYSSQSYLLNNLTKEYDNLVWNESDILNQEELLKLVVDKKIDYTIANHYTVAIMQRIYPLLTVAFTVDDNWSQNWYFPKSQDHSLRDKFNEFIKEAYLNGTIQKLEYHYFSYMKKFDYVDTQKFIQAINKTLPKYQEYFEIYAAENELDWKLIAAMSYQESHWNPRAASSTGVRGMMMLTKPTADSLGIKNRLDAEQSIKGGSIYVKKIIDRMPTTIPAEERIWFALAAYNMGIGHLWDARSLAVKLNKNPDSWQDVRQVLPLLSEEEYYTNLKYGFARGYQAVHFVDSIQQYYMSLVGYLLESELRQKHIDEKFASVMMNFTQE</sequence>
<dbReference type="Gene3D" id="3.40.190.10">
    <property type="entry name" value="Periplasmic binding protein-like II"/>
    <property type="match status" value="2"/>
</dbReference>
<keyword evidence="12" id="KW-1185">Reference proteome</keyword>
<reference evidence="11 12" key="1">
    <citation type="journal article" date="2014" name="Appl. Environ. Microbiol.">
        <title>Gut symbionts from distinct hosts exhibit genotoxic activity via divergent colibactin biosynthetic pathways.</title>
        <authorList>
            <person name="Engel P."/>
            <person name="Vizcaino M.I."/>
            <person name="Crawford J.M."/>
        </authorList>
    </citation>
    <scope>NUCLEOTIDE SEQUENCE [LARGE SCALE GENOMIC DNA]</scope>
    <source>
        <strain evidence="11 12">PEB0191</strain>
    </source>
</reference>
<comment type="similarity">
    <text evidence="1">Belongs to the transglycosylase Slt family.</text>
</comment>
<comment type="caution">
    <text evidence="8">Lacks conserved residue(s) required for the propagation of feature annotation.</text>
</comment>
<name>A0A0A7RY72_FRIPE</name>
<evidence type="ECO:0000256" key="6">
    <source>
        <dbReference type="ARBA" id="ARBA00023239"/>
    </source>
</evidence>
<dbReference type="PANTHER" id="PTHR35936:SF32">
    <property type="entry name" value="MEMBRANE-BOUND LYTIC MUREIN TRANSGLYCOSYLASE F"/>
    <property type="match status" value="1"/>
</dbReference>
<evidence type="ECO:0000259" key="10">
    <source>
        <dbReference type="SMART" id="SM00062"/>
    </source>
</evidence>
<dbReference type="GO" id="GO:0009279">
    <property type="term" value="C:cell outer membrane"/>
    <property type="evidence" value="ECO:0007669"/>
    <property type="project" value="UniProtKB-SubCell"/>
</dbReference>
<evidence type="ECO:0000256" key="7">
    <source>
        <dbReference type="ARBA" id="ARBA00023316"/>
    </source>
</evidence>
<keyword evidence="4 8" id="KW-0472">Membrane</keyword>
<dbReference type="GO" id="GO:0016998">
    <property type="term" value="P:cell wall macromolecule catabolic process"/>
    <property type="evidence" value="ECO:0007669"/>
    <property type="project" value="UniProtKB-UniRule"/>
</dbReference>
<keyword evidence="5 8" id="KW-0998">Cell outer membrane</keyword>
<evidence type="ECO:0000256" key="1">
    <source>
        <dbReference type="ARBA" id="ARBA00007734"/>
    </source>
</evidence>
<dbReference type="HAMAP" id="MF_02016">
    <property type="entry name" value="MltF"/>
    <property type="match status" value="1"/>
</dbReference>
<dbReference type="PROSITE" id="PS00922">
    <property type="entry name" value="TRANSGLYCOSYLASE"/>
    <property type="match status" value="1"/>
</dbReference>
<keyword evidence="6 8" id="KW-0456">Lyase</keyword>
<dbReference type="HOGENOM" id="CLU_027494_0_1_6"/>
<feature type="domain" description="Solute-binding protein family 3/N-terminal" evidence="10">
    <location>
        <begin position="52"/>
        <end position="278"/>
    </location>
</feature>
<comment type="similarity">
    <text evidence="2">Belongs to the bacterial solute-binding protein 3 family.</text>
</comment>
<keyword evidence="7 8" id="KW-0961">Cell wall biogenesis/degradation</keyword>
<dbReference type="InterPro" id="IPR001638">
    <property type="entry name" value="Solute-binding_3/MltF_N"/>
</dbReference>
<dbReference type="InterPro" id="IPR000189">
    <property type="entry name" value="Transglyc_AS"/>
</dbReference>
<gene>
    <name evidence="8" type="primary">mltF</name>
    <name evidence="11" type="ORF">FPB0191_00370</name>
</gene>
<dbReference type="STRING" id="1267021.FPB0191_00370"/>
<accession>A0A0A7RY72</accession>
<feature type="active site" evidence="8">
    <location>
        <position position="325"/>
    </location>
</feature>
<feature type="region of interest" description="LT domain" evidence="8">
    <location>
        <begin position="279"/>
        <end position="490"/>
    </location>
</feature>
<evidence type="ECO:0000256" key="8">
    <source>
        <dbReference type="HAMAP-Rule" id="MF_02016"/>
    </source>
</evidence>
<dbReference type="SUPFAM" id="SSF53850">
    <property type="entry name" value="Periplasmic binding protein-like II"/>
    <property type="match status" value="1"/>
</dbReference>
<evidence type="ECO:0000256" key="9">
    <source>
        <dbReference type="SAM" id="Phobius"/>
    </source>
</evidence>
<dbReference type="InterPro" id="IPR023703">
    <property type="entry name" value="MltF"/>
</dbReference>
<comment type="catalytic activity">
    <reaction evidence="8">
        <text>Exolytic cleavage of the (1-&gt;4)-beta-glycosidic linkage between N-acetylmuramic acid (MurNAc) and N-acetylglucosamine (GlcNAc) residues in peptidoglycan, from either the reducing or the non-reducing ends of the peptidoglycan chains, with concomitant formation of a 1,6-anhydrobond in the MurNAc residue.</text>
        <dbReference type="EC" id="4.2.2.n1"/>
    </reaction>
</comment>
<dbReference type="AlphaFoldDB" id="A0A0A7RY72"/>
<feature type="transmembrane region" description="Helical" evidence="9">
    <location>
        <begin position="5"/>
        <end position="28"/>
    </location>
</feature>
<dbReference type="Proteomes" id="UP000030901">
    <property type="component" value="Chromosome"/>
</dbReference>
<dbReference type="SMART" id="SM00062">
    <property type="entry name" value="PBPb"/>
    <property type="match status" value="1"/>
</dbReference>
<dbReference type="EC" id="4.2.2.n1" evidence="8"/>
<dbReference type="NCBIfam" id="NF008112">
    <property type="entry name" value="PRK10859.1"/>
    <property type="match status" value="1"/>
</dbReference>
<dbReference type="InterPro" id="IPR008258">
    <property type="entry name" value="Transglycosylase_SLT_dom_1"/>
</dbReference>
<keyword evidence="3 8" id="KW-0732">Signal</keyword>
<dbReference type="CDD" id="cd01009">
    <property type="entry name" value="PBP2_YfhD_N"/>
    <property type="match status" value="1"/>
</dbReference>
<keyword evidence="9" id="KW-1133">Transmembrane helix</keyword>
<protein>
    <recommendedName>
        <fullName evidence="8">Membrane-bound lytic murein transglycosylase F</fullName>
        <ecNumber evidence="8">4.2.2.n1</ecNumber>
    </recommendedName>
    <alternativeName>
        <fullName evidence="8">Murein lyase F</fullName>
    </alternativeName>
</protein>
<comment type="similarity">
    <text evidence="8">In the N-terminal section; belongs to the bacterial solute-binding protein 3 family.</text>
</comment>
<evidence type="ECO:0000256" key="3">
    <source>
        <dbReference type="ARBA" id="ARBA00022729"/>
    </source>
</evidence>
<comment type="domain">
    <text evidence="8">The N-terminal domain does not have lytic activity and probably modulates enzymatic activity. The C-terminal domain is the catalytic active domain.</text>
</comment>
<comment type="function">
    <text evidence="8">Murein-degrading enzyme that degrades murein glycan strands and insoluble, high-molecular weight murein sacculi, with the concomitant formation of a 1,6-anhydromuramoyl product. Lytic transglycosylases (LTs) play an integral role in the metabolism of the peptidoglycan (PG) sacculus. Their lytic action creates space within the PG sacculus to allow for its expansion as well as for the insertion of various structures such as secretion systems and flagella.</text>
</comment>
<dbReference type="InterPro" id="IPR023346">
    <property type="entry name" value="Lysozyme-like_dom_sf"/>
</dbReference>
<evidence type="ECO:0000313" key="12">
    <source>
        <dbReference type="Proteomes" id="UP000030901"/>
    </source>
</evidence>
<dbReference type="Pfam" id="PF00497">
    <property type="entry name" value="SBP_bac_3"/>
    <property type="match status" value="1"/>
</dbReference>
<dbReference type="OrthoDB" id="9815002at2"/>
<evidence type="ECO:0000256" key="4">
    <source>
        <dbReference type="ARBA" id="ARBA00023136"/>
    </source>
</evidence>
<dbReference type="GO" id="GO:0000270">
    <property type="term" value="P:peptidoglycan metabolic process"/>
    <property type="evidence" value="ECO:0007669"/>
    <property type="project" value="InterPro"/>
</dbReference>
<dbReference type="RefSeq" id="WP_082018209.1">
    <property type="nucleotide sequence ID" value="NZ_CP009056.1"/>
</dbReference>
<dbReference type="SUPFAM" id="SSF53955">
    <property type="entry name" value="Lysozyme-like"/>
    <property type="match status" value="1"/>
</dbReference>
<evidence type="ECO:0000256" key="2">
    <source>
        <dbReference type="ARBA" id="ARBA00010333"/>
    </source>
</evidence>
<dbReference type="GO" id="GO:0071555">
    <property type="term" value="P:cell wall organization"/>
    <property type="evidence" value="ECO:0007669"/>
    <property type="project" value="UniProtKB-KW"/>
</dbReference>
<dbReference type="Pfam" id="PF01464">
    <property type="entry name" value="SLT"/>
    <property type="match status" value="1"/>
</dbReference>
<dbReference type="CDD" id="cd13403">
    <property type="entry name" value="MLTF-like"/>
    <property type="match status" value="1"/>
</dbReference>
<dbReference type="EMBL" id="CP009056">
    <property type="protein sequence ID" value="AJA44208.1"/>
    <property type="molecule type" value="Genomic_DNA"/>
</dbReference>
<comment type="subcellular location">
    <subcellularLocation>
        <location evidence="8">Cell outer membrane</location>
        <topology evidence="8">Peripheral membrane protein</topology>
    </subcellularLocation>
    <text evidence="8">Attached to the inner leaflet of the outer membrane.</text>
</comment>
<dbReference type="PANTHER" id="PTHR35936">
    <property type="entry name" value="MEMBRANE-BOUND LYTIC MUREIN TRANSGLYCOSYLASE F"/>
    <property type="match status" value="1"/>
</dbReference>
<dbReference type="Gene3D" id="1.10.530.10">
    <property type="match status" value="1"/>
</dbReference>
<organism evidence="11 12">
    <name type="scientific">Frischella perrara</name>
    <dbReference type="NCBI Taxonomy" id="1267021"/>
    <lineage>
        <taxon>Bacteria</taxon>
        <taxon>Pseudomonadati</taxon>
        <taxon>Pseudomonadota</taxon>
        <taxon>Gammaproteobacteria</taxon>
        <taxon>Orbales</taxon>
        <taxon>Orbaceae</taxon>
        <taxon>Frischella</taxon>
    </lineage>
</organism>
<evidence type="ECO:0000313" key="11">
    <source>
        <dbReference type="EMBL" id="AJA44208.1"/>
    </source>
</evidence>
<evidence type="ECO:0000256" key="5">
    <source>
        <dbReference type="ARBA" id="ARBA00023237"/>
    </source>
</evidence>